<dbReference type="SMART" id="SM00065">
    <property type="entry name" value="GAF"/>
    <property type="match status" value="1"/>
</dbReference>
<evidence type="ECO:0000313" key="4">
    <source>
        <dbReference type="EMBL" id="MBO2437909.1"/>
    </source>
</evidence>
<evidence type="ECO:0000256" key="1">
    <source>
        <dbReference type="ARBA" id="ARBA00022801"/>
    </source>
</evidence>
<dbReference type="InterPro" id="IPR029016">
    <property type="entry name" value="GAF-like_dom_sf"/>
</dbReference>
<dbReference type="SUPFAM" id="SSF81606">
    <property type="entry name" value="PP2C-like"/>
    <property type="match status" value="1"/>
</dbReference>
<dbReference type="SMART" id="SM00331">
    <property type="entry name" value="PP2C_SIG"/>
    <property type="match status" value="1"/>
</dbReference>
<proteinExistence type="predicted"/>
<dbReference type="InterPro" id="IPR052016">
    <property type="entry name" value="Bact_Sigma-Reg"/>
</dbReference>
<feature type="domain" description="GAF" evidence="2">
    <location>
        <begin position="30"/>
        <end position="175"/>
    </location>
</feature>
<evidence type="ECO:0000259" key="3">
    <source>
        <dbReference type="SMART" id="SM00331"/>
    </source>
</evidence>
<dbReference type="InterPro" id="IPR001932">
    <property type="entry name" value="PPM-type_phosphatase-like_dom"/>
</dbReference>
<feature type="domain" description="PPM-type phosphatase" evidence="3">
    <location>
        <begin position="192"/>
        <end position="402"/>
    </location>
</feature>
<dbReference type="EMBL" id="JAGEOK010000006">
    <property type="protein sequence ID" value="MBO2437909.1"/>
    <property type="molecule type" value="Genomic_DNA"/>
</dbReference>
<dbReference type="Pfam" id="PF07228">
    <property type="entry name" value="SpoIIE"/>
    <property type="match status" value="1"/>
</dbReference>
<keyword evidence="5" id="KW-1185">Reference proteome</keyword>
<accession>A0ABS3QV94</accession>
<dbReference type="InterPro" id="IPR036457">
    <property type="entry name" value="PPM-type-like_dom_sf"/>
</dbReference>
<dbReference type="Pfam" id="PF13185">
    <property type="entry name" value="GAF_2"/>
    <property type="match status" value="1"/>
</dbReference>
<dbReference type="PANTHER" id="PTHR43156">
    <property type="entry name" value="STAGE II SPORULATION PROTEIN E-RELATED"/>
    <property type="match status" value="1"/>
</dbReference>
<name>A0ABS3QV94_9ACTN</name>
<dbReference type="Proteomes" id="UP000666915">
    <property type="component" value="Unassembled WGS sequence"/>
</dbReference>
<dbReference type="InterPro" id="IPR003018">
    <property type="entry name" value="GAF"/>
</dbReference>
<dbReference type="SUPFAM" id="SSF55781">
    <property type="entry name" value="GAF domain-like"/>
    <property type="match status" value="1"/>
</dbReference>
<comment type="caution">
    <text evidence="4">The sequence shown here is derived from an EMBL/GenBank/DDBJ whole genome shotgun (WGS) entry which is preliminary data.</text>
</comment>
<gene>
    <name evidence="4" type="ORF">J4557_10305</name>
</gene>
<reference evidence="4 5" key="1">
    <citation type="submission" date="2021-03" db="EMBL/GenBank/DDBJ databases">
        <authorList>
            <person name="Kanchanasin P."/>
            <person name="Saeng-In P."/>
            <person name="Phongsopitanun W."/>
            <person name="Yuki M."/>
            <person name="Kudo T."/>
            <person name="Ohkuma M."/>
            <person name="Tanasupawat S."/>
        </authorList>
    </citation>
    <scope>NUCLEOTIDE SEQUENCE [LARGE SCALE GENOMIC DNA]</scope>
    <source>
        <strain evidence="4 5">L46</strain>
    </source>
</reference>
<evidence type="ECO:0000259" key="2">
    <source>
        <dbReference type="SMART" id="SM00065"/>
    </source>
</evidence>
<keyword evidence="1" id="KW-0378">Hydrolase</keyword>
<dbReference type="Gene3D" id="3.60.40.10">
    <property type="entry name" value="PPM-type phosphatase domain"/>
    <property type="match status" value="1"/>
</dbReference>
<evidence type="ECO:0000313" key="5">
    <source>
        <dbReference type="Proteomes" id="UP000666915"/>
    </source>
</evidence>
<dbReference type="Gene3D" id="3.30.450.40">
    <property type="match status" value="1"/>
</dbReference>
<protein>
    <submittedName>
        <fullName evidence="4">SpoIIE family protein phosphatase</fullName>
    </submittedName>
</protein>
<dbReference type="PANTHER" id="PTHR43156:SF2">
    <property type="entry name" value="STAGE II SPORULATION PROTEIN E"/>
    <property type="match status" value="1"/>
</dbReference>
<organism evidence="4 5">
    <name type="scientific">Actinomadura nitritigenes</name>
    <dbReference type="NCBI Taxonomy" id="134602"/>
    <lineage>
        <taxon>Bacteria</taxon>
        <taxon>Bacillati</taxon>
        <taxon>Actinomycetota</taxon>
        <taxon>Actinomycetes</taxon>
        <taxon>Streptosporangiales</taxon>
        <taxon>Thermomonosporaceae</taxon>
        <taxon>Actinomadura</taxon>
    </lineage>
</organism>
<sequence>MERPADALAGLTRKLENIQAITDEAFAHMDVDEFLDTLLGRVREILDVDTAVVLLLDRSARFLEATVAKGIEEEVTQGVHVPMGEGFAGRVAAERQPVYIPDAPSATIFNPLLVQRGLHSLLGVPLIGGGRLVGVMHVGTLTPRRFTAEETEFLQLAAARVALAVRSLMSRAERAGAMELQRSLIPSRLPEIPGVEMAARYRPGRESVGGDWYDVFDLPSGEIGIVMGDVAGHGLPAAVVMGRMRSALRSYALESSDPAEVLGKLNRKMMHFEPDATATVLYTVCDPALDRVRVSSAGHPPPVLALPGRPAEAVDMKFDLLIGLGDDATRNTKVVEVPPGALLCFYTDGLIERRDDSVDNGVARLCRAVHAGRPEQVAAFVMSALIGREPAEDDVALLLVHRTGNAPETGESVP</sequence>
<dbReference type="RefSeq" id="WP_208266259.1">
    <property type="nucleotide sequence ID" value="NZ_BAAAGM010000091.1"/>
</dbReference>